<dbReference type="Proteomes" id="UP000604046">
    <property type="component" value="Unassembled WGS sequence"/>
</dbReference>
<protein>
    <submittedName>
        <fullName evidence="1">Uncharacterized protein</fullName>
    </submittedName>
</protein>
<proteinExistence type="predicted"/>
<dbReference type="EMBL" id="CAJNDS010002715">
    <property type="protein sequence ID" value="CAE7571440.1"/>
    <property type="molecule type" value="Genomic_DNA"/>
</dbReference>
<accession>A0A812UHY2</accession>
<evidence type="ECO:0000313" key="2">
    <source>
        <dbReference type="Proteomes" id="UP000604046"/>
    </source>
</evidence>
<dbReference type="OrthoDB" id="10487732at2759"/>
<sequence length="199" mass="20168">MVMMFAYCHPASADCSGAHCAAMDAKADDYQMLLQQTSKPSARQTAHAALVHHSTGSAAASGERAAHLLATNSSKEKACSKVTGSFCLTGICNDALSAECDSTMGSLTAGQCVCPQFTCFSEGKCQWSVGEIRDAVGSGATNVVDQVTAVAAKVPGLADAAGAMEGVWNTVSGVFGSIFGSGGCSGYVGLCWGQCSNQA</sequence>
<organism evidence="1 2">
    <name type="scientific">Symbiodinium natans</name>
    <dbReference type="NCBI Taxonomy" id="878477"/>
    <lineage>
        <taxon>Eukaryota</taxon>
        <taxon>Sar</taxon>
        <taxon>Alveolata</taxon>
        <taxon>Dinophyceae</taxon>
        <taxon>Suessiales</taxon>
        <taxon>Symbiodiniaceae</taxon>
        <taxon>Symbiodinium</taxon>
    </lineage>
</organism>
<evidence type="ECO:0000313" key="1">
    <source>
        <dbReference type="EMBL" id="CAE7571440.1"/>
    </source>
</evidence>
<dbReference type="AlphaFoldDB" id="A0A812UHY2"/>
<gene>
    <name evidence="1" type="ORF">SNAT2548_LOCUS32549</name>
</gene>
<name>A0A812UHY2_9DINO</name>
<reference evidence="1" key="1">
    <citation type="submission" date="2021-02" db="EMBL/GenBank/DDBJ databases">
        <authorList>
            <person name="Dougan E. K."/>
            <person name="Rhodes N."/>
            <person name="Thang M."/>
            <person name="Chan C."/>
        </authorList>
    </citation>
    <scope>NUCLEOTIDE SEQUENCE</scope>
</reference>
<comment type="caution">
    <text evidence="1">The sequence shown here is derived from an EMBL/GenBank/DDBJ whole genome shotgun (WGS) entry which is preliminary data.</text>
</comment>
<feature type="non-terminal residue" evidence="1">
    <location>
        <position position="1"/>
    </location>
</feature>
<keyword evidence="2" id="KW-1185">Reference proteome</keyword>